<reference evidence="3 4" key="1">
    <citation type="submission" date="2016-09" db="EMBL/GenBank/DDBJ databases">
        <title>Extensive genetic diversity and differential bi-allelic expression allows diatom success in the polar Southern Ocean.</title>
        <authorList>
            <consortium name="DOE Joint Genome Institute"/>
            <person name="Mock T."/>
            <person name="Otillar R.P."/>
            <person name="Strauss J."/>
            <person name="Dupont C."/>
            <person name="Frickenhaus S."/>
            <person name="Maumus F."/>
            <person name="Mcmullan M."/>
            <person name="Sanges R."/>
            <person name="Schmutz J."/>
            <person name="Toseland A."/>
            <person name="Valas R."/>
            <person name="Veluchamy A."/>
            <person name="Ward B.J."/>
            <person name="Allen A."/>
            <person name="Barry K."/>
            <person name="Falciatore A."/>
            <person name="Ferrante M."/>
            <person name="Fortunato A.E."/>
            <person name="Gloeckner G."/>
            <person name="Gruber A."/>
            <person name="Hipkin R."/>
            <person name="Janech M."/>
            <person name="Kroth P."/>
            <person name="Leese F."/>
            <person name="Lindquist E."/>
            <person name="Lyon B.R."/>
            <person name="Martin J."/>
            <person name="Mayer C."/>
            <person name="Parker M."/>
            <person name="Quesneville H."/>
            <person name="Raymond J."/>
            <person name="Uhlig C."/>
            <person name="Valentin K.U."/>
            <person name="Worden A.Z."/>
            <person name="Armbrust E.V."/>
            <person name="Bowler C."/>
            <person name="Green B."/>
            <person name="Moulton V."/>
            <person name="Van Oosterhout C."/>
            <person name="Grigoriev I."/>
        </authorList>
    </citation>
    <scope>NUCLEOTIDE SEQUENCE [LARGE SCALE GENOMIC DNA]</scope>
    <source>
        <strain evidence="3 4">CCMP1102</strain>
    </source>
</reference>
<feature type="region of interest" description="Disordered" evidence="1">
    <location>
        <begin position="322"/>
        <end position="366"/>
    </location>
</feature>
<dbReference type="KEGG" id="fcy:FRACYDRAFT_241516"/>
<keyword evidence="4" id="KW-1185">Reference proteome</keyword>
<sequence>MTRKSVQGGHCTYPDDENCALEKQGCNDSTNFLSSREMQNGPGMAHGGSCRWQDSVKGTKLGQCDDISNGNSEGDDYYHCSPNAESCQSESDSTTPDIFTSNNDYDKNNINNNNNCVVGDTFFGRCNSDLRCAWSPEDCDDNDGTIDDNRSNSDFWTFPVFDCTCDNVQVGACSTKDATDLAATATEDIFCAVSSDGCDDMQTWIRPTDVMGVAGFDCYLCREESTTTTTITTTATAPPTISTTTAPPPAISTTDTDTTDTISSSNSNNMNDNDNNDNNSGLIVGVVLGAVAILSIVGFVGWKLVYSSRNRSFLTAKERSFNNEPPTTAVELSSESYGSGNDEHAHQHRRTKIDLGDNVSVLSDDE</sequence>
<evidence type="ECO:0000313" key="4">
    <source>
        <dbReference type="Proteomes" id="UP000095751"/>
    </source>
</evidence>
<name>A0A1E7F9X7_9STRA</name>
<keyword evidence="2" id="KW-0472">Membrane</keyword>
<protein>
    <submittedName>
        <fullName evidence="3">Uncharacterized protein</fullName>
    </submittedName>
</protein>
<proteinExistence type="predicted"/>
<evidence type="ECO:0000256" key="2">
    <source>
        <dbReference type="SAM" id="Phobius"/>
    </source>
</evidence>
<keyword evidence="2" id="KW-1133">Transmembrane helix</keyword>
<feature type="region of interest" description="Disordered" evidence="1">
    <location>
        <begin position="83"/>
        <end position="104"/>
    </location>
</feature>
<evidence type="ECO:0000313" key="3">
    <source>
        <dbReference type="EMBL" id="OEU14957.1"/>
    </source>
</evidence>
<feature type="transmembrane region" description="Helical" evidence="2">
    <location>
        <begin position="281"/>
        <end position="302"/>
    </location>
</feature>
<gene>
    <name evidence="3" type="ORF">FRACYDRAFT_241516</name>
</gene>
<organism evidence="3 4">
    <name type="scientific">Fragilariopsis cylindrus CCMP1102</name>
    <dbReference type="NCBI Taxonomy" id="635003"/>
    <lineage>
        <taxon>Eukaryota</taxon>
        <taxon>Sar</taxon>
        <taxon>Stramenopiles</taxon>
        <taxon>Ochrophyta</taxon>
        <taxon>Bacillariophyta</taxon>
        <taxon>Bacillariophyceae</taxon>
        <taxon>Bacillariophycidae</taxon>
        <taxon>Bacillariales</taxon>
        <taxon>Bacillariaceae</taxon>
        <taxon>Fragilariopsis</taxon>
    </lineage>
</organism>
<dbReference type="InParanoid" id="A0A1E7F9X7"/>
<feature type="region of interest" description="Disordered" evidence="1">
    <location>
        <begin position="235"/>
        <end position="275"/>
    </location>
</feature>
<keyword evidence="2" id="KW-0812">Transmembrane</keyword>
<dbReference type="Proteomes" id="UP000095751">
    <property type="component" value="Unassembled WGS sequence"/>
</dbReference>
<evidence type="ECO:0000256" key="1">
    <source>
        <dbReference type="SAM" id="MobiDB-lite"/>
    </source>
</evidence>
<dbReference type="EMBL" id="KV784360">
    <property type="protein sequence ID" value="OEU14957.1"/>
    <property type="molecule type" value="Genomic_DNA"/>
</dbReference>
<dbReference type="AlphaFoldDB" id="A0A1E7F9X7"/>
<feature type="compositionally biased region" description="Polar residues" evidence="1">
    <location>
        <begin position="83"/>
        <end position="101"/>
    </location>
</feature>
<feature type="compositionally biased region" description="Polar residues" evidence="1">
    <location>
        <begin position="322"/>
        <end position="339"/>
    </location>
</feature>
<accession>A0A1E7F9X7</accession>